<keyword evidence="3" id="KW-0833">Ubl conjugation pathway</keyword>
<evidence type="ECO:0000313" key="5">
    <source>
        <dbReference type="EMBL" id="CAL5222715.1"/>
    </source>
</evidence>
<feature type="domain" description="OTU" evidence="4">
    <location>
        <begin position="105"/>
        <end position="262"/>
    </location>
</feature>
<name>A0ABP1FS07_9CHLO</name>
<evidence type="ECO:0000259" key="4">
    <source>
        <dbReference type="PROSITE" id="PS50802"/>
    </source>
</evidence>
<dbReference type="Pfam" id="PF02338">
    <property type="entry name" value="OTU"/>
    <property type="match status" value="1"/>
</dbReference>
<evidence type="ECO:0000256" key="2">
    <source>
        <dbReference type="ARBA" id="ARBA00022801"/>
    </source>
</evidence>
<keyword evidence="3" id="KW-0963">Cytoplasm</keyword>
<gene>
    <name evidence="5" type="primary">g5118</name>
    <name evidence="5" type="ORF">VP750_LOCUS4374</name>
</gene>
<reference evidence="5 6" key="1">
    <citation type="submission" date="2024-06" db="EMBL/GenBank/DDBJ databases">
        <authorList>
            <person name="Kraege A."/>
            <person name="Thomma B."/>
        </authorList>
    </citation>
    <scope>NUCLEOTIDE SEQUENCE [LARGE SCALE GENOMIC DNA]</scope>
</reference>
<keyword evidence="3" id="KW-0788">Thiol protease</keyword>
<dbReference type="InterPro" id="IPR038765">
    <property type="entry name" value="Papain-like_cys_pep_sf"/>
</dbReference>
<dbReference type="Proteomes" id="UP001497392">
    <property type="component" value="Unassembled WGS sequence"/>
</dbReference>
<dbReference type="EMBL" id="CAXHTA020000007">
    <property type="protein sequence ID" value="CAL5222715.1"/>
    <property type="molecule type" value="Genomic_DNA"/>
</dbReference>
<comment type="subcellular location">
    <subcellularLocation>
        <location evidence="3">Cytoplasm</location>
    </subcellularLocation>
</comment>
<comment type="function">
    <text evidence="3">Hydrolase that can remove conjugated ubiquitin from proteins and may therefore play an important regulatory role at the level of protein turnover by preventing degradation.</text>
</comment>
<dbReference type="PROSITE" id="PS50802">
    <property type="entry name" value="OTU"/>
    <property type="match status" value="1"/>
</dbReference>
<keyword evidence="3" id="KW-0645">Protease</keyword>
<comment type="catalytic activity">
    <reaction evidence="1 3">
        <text>Thiol-dependent hydrolysis of ester, thioester, amide, peptide and isopeptide bonds formed by the C-terminal Gly of ubiquitin (a 76-residue protein attached to proteins as an intracellular targeting signal).</text>
        <dbReference type="EC" id="3.4.19.12"/>
    </reaction>
</comment>
<proteinExistence type="predicted"/>
<comment type="caution">
    <text evidence="5">The sequence shown here is derived from an EMBL/GenBank/DDBJ whole genome shotgun (WGS) entry which is preliminary data.</text>
</comment>
<dbReference type="PANTHER" id="PTHR13312">
    <property type="entry name" value="HIV-INDUCED PROTEIN-7-LIKE PROTEASE"/>
    <property type="match status" value="1"/>
</dbReference>
<dbReference type="InterPro" id="IPR003323">
    <property type="entry name" value="OTU_dom"/>
</dbReference>
<evidence type="ECO:0000256" key="3">
    <source>
        <dbReference type="RuleBase" id="RU367104"/>
    </source>
</evidence>
<protein>
    <recommendedName>
        <fullName evidence="3">Ubiquitin thioesterase OTU</fullName>
        <ecNumber evidence="3">3.4.19.12</ecNumber>
    </recommendedName>
</protein>
<accession>A0ABP1FS07</accession>
<dbReference type="EC" id="3.4.19.12" evidence="3"/>
<organism evidence="5 6">
    <name type="scientific">Coccomyxa viridis</name>
    <dbReference type="NCBI Taxonomy" id="1274662"/>
    <lineage>
        <taxon>Eukaryota</taxon>
        <taxon>Viridiplantae</taxon>
        <taxon>Chlorophyta</taxon>
        <taxon>core chlorophytes</taxon>
        <taxon>Trebouxiophyceae</taxon>
        <taxon>Trebouxiophyceae incertae sedis</taxon>
        <taxon>Coccomyxaceae</taxon>
        <taxon>Coccomyxa</taxon>
    </lineage>
</organism>
<evidence type="ECO:0000256" key="1">
    <source>
        <dbReference type="ARBA" id="ARBA00000707"/>
    </source>
</evidence>
<keyword evidence="2 3" id="KW-0378">Hydrolase</keyword>
<sequence length="264" mass="29582">MRHPGSHEEPASSASCSFATSDLRISGTGRQCLQSSLPCLHVRGDLLGHFELNPLLRGGDAVRVENLSAQSDYQRKKVAHNQHKREQMERERMQTRFRSKAETHLRVVPIAGDGRCLFRALAKGLAHAKGQFVGGKTEEKDADELRLAVADALCRGPERLKTFKEVLPSIEGIEGGLRRYCTRLESPSFWGGEVEILILSKMLRTPIHVMQRAQEVGREEKGYVPIVKYGEEFEVAGKGRKERKPVKLLYSSGNHYDLLLPSLL</sequence>
<dbReference type="PANTHER" id="PTHR13312:SF3">
    <property type="entry name" value="OVARIAN TUMOR DOMAIN-CONTAINING DEUBIQUITINATING ENZYME 3"/>
    <property type="match status" value="1"/>
</dbReference>
<dbReference type="SUPFAM" id="SSF54001">
    <property type="entry name" value="Cysteine proteinases"/>
    <property type="match status" value="1"/>
</dbReference>
<evidence type="ECO:0000313" key="6">
    <source>
        <dbReference type="Proteomes" id="UP001497392"/>
    </source>
</evidence>
<dbReference type="Gene3D" id="3.90.70.80">
    <property type="match status" value="1"/>
</dbReference>
<keyword evidence="6" id="KW-1185">Reference proteome</keyword>